<keyword evidence="10" id="KW-1185">Reference proteome</keyword>
<evidence type="ECO:0000313" key="9">
    <source>
        <dbReference type="EMBL" id="GFJ83607.1"/>
    </source>
</evidence>
<dbReference type="Gene3D" id="3.40.50.12780">
    <property type="entry name" value="N-terminal domain of ligase-like"/>
    <property type="match status" value="1"/>
</dbReference>
<dbReference type="SUPFAM" id="SSF52777">
    <property type="entry name" value="CoA-dependent acyltransferases"/>
    <property type="match status" value="12"/>
</dbReference>
<dbReference type="Pfam" id="PF00501">
    <property type="entry name" value="AMP-binding"/>
    <property type="match status" value="4"/>
</dbReference>
<dbReference type="InterPro" id="IPR045851">
    <property type="entry name" value="AMP-bd_C_sf"/>
</dbReference>
<feature type="region of interest" description="Disordered" evidence="7">
    <location>
        <begin position="1884"/>
        <end position="1912"/>
    </location>
</feature>
<dbReference type="NCBIfam" id="TIGR01720">
    <property type="entry name" value="NRPS-para261"/>
    <property type="match status" value="3"/>
</dbReference>
<evidence type="ECO:0000256" key="2">
    <source>
        <dbReference type="ARBA" id="ARBA00006432"/>
    </source>
</evidence>
<keyword evidence="4" id="KW-0597">Phosphoprotein</keyword>
<dbReference type="Pfam" id="PF13193">
    <property type="entry name" value="AMP-binding_C"/>
    <property type="match status" value="4"/>
</dbReference>
<comment type="similarity">
    <text evidence="2">Belongs to the ATP-dependent AMP-binding enzyme family.</text>
</comment>
<comment type="cofactor">
    <cofactor evidence="1">
        <name>pantetheine 4'-phosphate</name>
        <dbReference type="ChEBI" id="CHEBI:47942"/>
    </cofactor>
</comment>
<dbReference type="Gene3D" id="3.30.300.30">
    <property type="match status" value="4"/>
</dbReference>
<evidence type="ECO:0000256" key="1">
    <source>
        <dbReference type="ARBA" id="ARBA00001957"/>
    </source>
</evidence>
<dbReference type="FunFam" id="1.10.1200.10:FF:000005">
    <property type="entry name" value="Nonribosomal peptide synthetase 1"/>
    <property type="match status" value="3"/>
</dbReference>
<dbReference type="InterPro" id="IPR001242">
    <property type="entry name" value="Condensation_dom"/>
</dbReference>
<dbReference type="SUPFAM" id="SSF47336">
    <property type="entry name" value="ACP-like"/>
    <property type="match status" value="4"/>
</dbReference>
<feature type="compositionally biased region" description="Basic and acidic residues" evidence="7">
    <location>
        <begin position="3466"/>
        <end position="3476"/>
    </location>
</feature>
<dbReference type="GO" id="GO:0044550">
    <property type="term" value="P:secondary metabolite biosynthetic process"/>
    <property type="evidence" value="ECO:0007669"/>
    <property type="project" value="UniProtKB-ARBA"/>
</dbReference>
<dbReference type="SUPFAM" id="SSF56801">
    <property type="entry name" value="Acetyl-CoA synthetase-like"/>
    <property type="match status" value="4"/>
</dbReference>
<dbReference type="Pfam" id="PF00550">
    <property type="entry name" value="PP-binding"/>
    <property type="match status" value="4"/>
</dbReference>
<dbReference type="PANTHER" id="PTHR45527">
    <property type="entry name" value="NONRIBOSOMAL PEPTIDE SYNTHETASE"/>
    <property type="match status" value="1"/>
</dbReference>
<evidence type="ECO:0000313" key="10">
    <source>
        <dbReference type="Proteomes" id="UP000482800"/>
    </source>
</evidence>
<dbReference type="InterPro" id="IPR036736">
    <property type="entry name" value="ACP-like_sf"/>
</dbReference>
<dbReference type="CDD" id="cd19534">
    <property type="entry name" value="E_NRPS"/>
    <property type="match status" value="3"/>
</dbReference>
<dbReference type="GO" id="GO:0005737">
    <property type="term" value="C:cytoplasm"/>
    <property type="evidence" value="ECO:0007669"/>
    <property type="project" value="TreeGrafter"/>
</dbReference>
<dbReference type="CDD" id="cd12117">
    <property type="entry name" value="A_NRPS_Srf_like"/>
    <property type="match status" value="2"/>
</dbReference>
<protein>
    <recommendedName>
        <fullName evidence="8">Carrier domain-containing protein</fullName>
    </recommendedName>
</protein>
<dbReference type="PANTHER" id="PTHR45527:SF1">
    <property type="entry name" value="FATTY ACID SYNTHASE"/>
    <property type="match status" value="1"/>
</dbReference>
<evidence type="ECO:0000256" key="7">
    <source>
        <dbReference type="SAM" id="MobiDB-lite"/>
    </source>
</evidence>
<dbReference type="EMBL" id="BLPF01000003">
    <property type="protein sequence ID" value="GFJ83607.1"/>
    <property type="molecule type" value="Genomic_DNA"/>
</dbReference>
<dbReference type="Gene3D" id="3.40.50.980">
    <property type="match status" value="6"/>
</dbReference>
<keyword evidence="6" id="KW-0045">Antibiotic biosynthesis</keyword>
<comment type="caution">
    <text evidence="9">The sequence shown here is derived from an EMBL/GenBank/DDBJ whole genome shotgun (WGS) entry which is preliminary data.</text>
</comment>
<dbReference type="InterPro" id="IPR025110">
    <property type="entry name" value="AMP-bd_C"/>
</dbReference>
<feature type="domain" description="Carrier" evidence="8">
    <location>
        <begin position="286"/>
        <end position="360"/>
    </location>
</feature>
<evidence type="ECO:0000259" key="8">
    <source>
        <dbReference type="PROSITE" id="PS50075"/>
    </source>
</evidence>
<dbReference type="SMART" id="SM00823">
    <property type="entry name" value="PKS_PP"/>
    <property type="match status" value="4"/>
</dbReference>
<dbReference type="FunFam" id="3.40.50.980:FF:000001">
    <property type="entry name" value="Non-ribosomal peptide synthetase"/>
    <property type="match status" value="3"/>
</dbReference>
<dbReference type="PROSITE" id="PS50075">
    <property type="entry name" value="CARRIER"/>
    <property type="match status" value="4"/>
</dbReference>
<evidence type="ECO:0000256" key="6">
    <source>
        <dbReference type="ARBA" id="ARBA00023194"/>
    </source>
</evidence>
<feature type="compositionally biased region" description="Basic and acidic residues" evidence="7">
    <location>
        <begin position="1884"/>
        <end position="1894"/>
    </location>
</feature>
<dbReference type="Gene3D" id="2.30.38.10">
    <property type="entry name" value="Luciferase, Domain 3"/>
    <property type="match status" value="3"/>
</dbReference>
<dbReference type="FunFam" id="3.40.50.12780:FF:000012">
    <property type="entry name" value="Non-ribosomal peptide synthetase"/>
    <property type="match status" value="1"/>
</dbReference>
<dbReference type="InterPro" id="IPR023213">
    <property type="entry name" value="CAT-like_dom_sf"/>
</dbReference>
<dbReference type="GO" id="GO:0017000">
    <property type="term" value="P:antibiotic biosynthetic process"/>
    <property type="evidence" value="ECO:0007669"/>
    <property type="project" value="UniProtKB-KW"/>
</dbReference>
<dbReference type="InterPro" id="IPR042099">
    <property type="entry name" value="ANL_N_sf"/>
</dbReference>
<gene>
    <name evidence="9" type="ORF">Phou_077870</name>
</gene>
<dbReference type="InterPro" id="IPR010060">
    <property type="entry name" value="NRPS_synth"/>
</dbReference>
<feature type="domain" description="Carrier" evidence="8">
    <location>
        <begin position="1774"/>
        <end position="1848"/>
    </location>
</feature>
<reference evidence="9 10" key="1">
    <citation type="submission" date="2020-03" db="EMBL/GenBank/DDBJ databases">
        <title>Whole genome shotgun sequence of Phytohabitans houttuyneae NBRC 108639.</title>
        <authorList>
            <person name="Komaki H."/>
            <person name="Tamura T."/>
        </authorList>
    </citation>
    <scope>NUCLEOTIDE SEQUENCE [LARGE SCALE GENOMIC DNA]</scope>
    <source>
        <strain evidence="9 10">NBRC 108639</strain>
    </source>
</reference>
<dbReference type="InterPro" id="IPR020806">
    <property type="entry name" value="PKS_PP-bd"/>
</dbReference>
<accession>A0A6V8KPB2</accession>
<dbReference type="Gene3D" id="3.30.559.30">
    <property type="entry name" value="Nonribosomal peptide synthetase, condensation domain"/>
    <property type="match status" value="6"/>
</dbReference>
<evidence type="ECO:0000256" key="3">
    <source>
        <dbReference type="ARBA" id="ARBA00022450"/>
    </source>
</evidence>
<dbReference type="FunFam" id="2.30.38.10:FF:000001">
    <property type="entry name" value="Non-ribosomal peptide synthetase PvdI"/>
    <property type="match status" value="4"/>
</dbReference>
<evidence type="ECO:0000256" key="4">
    <source>
        <dbReference type="ARBA" id="ARBA00022553"/>
    </source>
</evidence>
<dbReference type="Gene3D" id="1.10.1200.10">
    <property type="entry name" value="ACP-like"/>
    <property type="match status" value="4"/>
</dbReference>
<proteinExistence type="inferred from homology"/>
<dbReference type="InterPro" id="IPR020845">
    <property type="entry name" value="AMP-binding_CS"/>
</dbReference>
<dbReference type="FunFam" id="3.30.300.30:FF:000010">
    <property type="entry name" value="Enterobactin synthetase component F"/>
    <property type="match status" value="4"/>
</dbReference>
<feature type="domain" description="Carrier" evidence="8">
    <location>
        <begin position="3302"/>
        <end position="3376"/>
    </location>
</feature>
<dbReference type="GO" id="GO:0003824">
    <property type="term" value="F:catalytic activity"/>
    <property type="evidence" value="ECO:0007669"/>
    <property type="project" value="InterPro"/>
</dbReference>
<organism evidence="9 10">
    <name type="scientific">Phytohabitans houttuyneae</name>
    <dbReference type="NCBI Taxonomy" id="1076126"/>
    <lineage>
        <taxon>Bacteria</taxon>
        <taxon>Bacillati</taxon>
        <taxon>Actinomycetota</taxon>
        <taxon>Actinomycetes</taxon>
        <taxon>Micromonosporales</taxon>
        <taxon>Micromonosporaceae</taxon>
    </lineage>
</organism>
<dbReference type="InterPro" id="IPR010071">
    <property type="entry name" value="AA_adenyl_dom"/>
</dbReference>
<dbReference type="NCBIfam" id="NF003417">
    <property type="entry name" value="PRK04813.1"/>
    <property type="match status" value="4"/>
</dbReference>
<dbReference type="GO" id="GO:0008610">
    <property type="term" value="P:lipid biosynthetic process"/>
    <property type="evidence" value="ECO:0007669"/>
    <property type="project" value="UniProtKB-ARBA"/>
</dbReference>
<dbReference type="InterPro" id="IPR000873">
    <property type="entry name" value="AMP-dep_synth/lig_dom"/>
</dbReference>
<sequence>MPDVLALAQPRTEPRRASLVSAVPSALAPVLAAGMRDVTAGEVVLAGEALAPRTVEQIRAALPGARVSNIYGPTEATVYATAWYSAADDPADLAPPIGRPIANTRVYVLDRWLRPVPAGVRGELYLGGPRLARGYLNRPGLTAQRFVADPFTGPGARMYRTGDVVRWTAGGQLEYLGRTDHQVKLRGFRIELGEVEATLLRHDAVAEAVAVVRTDHGHDRLVAYVVPRGGAPDPAQLKDFLAAALPAYLVPSAVVTLDRLPLNPNGKLDRRALPAPDLAAAAGYVAPRDDTERVLAGVWAQVLGAERVGVDDNFFELGGDSILSIEVVSRARAAGLALTSRDVFAHQTVAALARHATPVAARDTGEQGAVTGAAPLTPVQHWFLASEPPRPGHFAQHLAVELDPAADSAALAAALAAVVAQHDALRMRFTRDKDDWRQENAADETAALLTEMALSDVDIDAVAGEVAAGMEISRGPLLRAVRVRYGGQESDALLLVVHHLVVDGVSWRILLADLERAYEQAARGENVALGAKTTPFRDWARRLAEHTEAGGFDGQVGYWTAQPAAAPAPVDPVSATRSITVRLDAARTRALLHDVPGAYRTQVNDCLLAALGRAFGGGTVRVDLEGHGREEILPGLDLSRTVGWFTAIHPVALQVPDGDWGAALKSVKEQLRAVPDKGIGYGALRYLAGVALPDAPQVSFNYLGQLDGLGTGQGVLCGLRSELRLAEDPTAARRHALDVIARVTGGELDLLWEYSPSAYDEAAVRALASAMLDALSGIVEHCASPGAGGRTPSDFPLVDLDQAEVDRVVGDGRGVADVLPLTPMQAGMVFHALAQADQGVYVEQATFVLDGVTDVDLLARAWQATVDGIAELRGRVVWQGVREPVLVLDRAARLGVATLDWTGTSPAEREAALADLLAEDRARGLDLAAAPLARVTLIRLPDEAVRVIWTFHHVLLDGWSVFEVLAEVFTRHAALAGDGSAQPVARRPFRDYLAWRGGQDRESALGYWRKALGGLAEPTALPYDRPPTHRHGARSVHSVQVALGAPQSARLAGFARAHGLTLSTVVQGAWAVLLSRHSGQRDVCFGTTVAGRPPELPGVASMVGMFINTLPTRVDLGVRRPLVEWLAALQADQTQARQDDLFSLPRLQALAGVPAGTNLFDSIVVFDNYPINDDSAAAHGLRLRDLTATEATNYPLAAVVSPGEQLAVSLGYDPALFDEATARRLGEHLLLLLDAMPRHAGTPADLPMLAEAERVRVLREWNDTDHPVPDGTVPERFVAQARRTPYAPAVVGDGLSVTYAELDARADRLAGRLVSLGVRAEQPVGLLMRRGLELLVAELAVLKAGGAYVPLDLRAPAARLRVLLAETGVAVLLADSGWADTARSVHDGVVCEVDESGPVPAPDPVPPAAVHPDNLAYVIHTSGSTGTPKGVAVRHRDIVSFAADRRFRGGGHARVLMHSTHSFDASTYELWVPLLNGDTVVLAPPVDVDTALLRRMITEYGVTGIFLTSGLFRLVAQDAPDALAGAREVWTGGEVVPATAIRRVLAACPGLLVVDVYGPTETTTYATQRGMAAVAEVPDVVPIGRPLDNMRAYVLDAALRPVPVGVPGELWLAGAGLARGYLNRPGLTAQRFVADPYGFPGTRMYRTGDVVRWTADGEIAFVGRTDDQVKIRGFRIELGEVEAVLRSHDEVAEALAMVRQDADGRKRLVAYVVPAPGRAPDHAALRRHLAASLPDYMVPSAYVSLARLPLNANGKVDRRALPDPDPQGSAAYVAPRTDAEWHLAAVWQAVLKVDRVGVEDDFFELGGDSILSIQVVSRARQQGLELTPRDLFAHPTVAALAAAARSTEDTGPVTAEQGPVTGPAPLIPIQHWFFEQGLGAGGIRSEERSDEAGWRRPPGAPNERSERSRHSLGNRFNQAVRVELAQRPDEDALRAALAALLAQHDALRMRFRRDADGWYQEGTPVSADQDVLTVAQARDEAAAVAAAHAGLHLAGGPLLRAVLLRRGESAALFLTAHHLVVDTVSWRILLDDLARAYGQASKGEKVDLGPKTTSFRDWAVRLTEHAAAGAFDGERAYWAQSTGDAAAPLPVDGDGPNTVGAMRSVTVALDAAETAALLRDVPAAYRTQANDVLLAAVGRVVADWAGGSRVLVDLEGHGREDVFDGVDLSRTVGWFTTMFPVALDVPAGDWGGVLKSVKERLRSVPGRGLGYGALRYLARDPELVDRPAPQLSVNYLGRFDGAPAGGPFAAVGGIEGDAADGAPRAHLIDVIGAVRDDRLELTWLYADGVHTETTVRRLADATAGALRDITVHCAHHGGRTPSDFPLVRLDQTTVDRLAGDGREVEDIYPLTPMQSGMVFHSLVEGPSGAYVNQLQLRLGGITRPRALGEAWQRVVDRTPALRAQVAWDGLDEPVQVVRRGVSVPVTYLDWVSLTAADREAALGELLDADRAAGFDPAVAPLLRFTVATLGADEVLLVWSFHHVLLDGWSAAQVLDEVCAEYAAPDAARPARRPFREYLDWLARRDHAEAEAYWRGVLAGVEAPTALPFDRAAGRVDGPGGSVRLELGQERTAALRATAQRHGLTLNTLVQGAWALMLSRFSGERDVVYGTTVSGRPAELPGVESMVGVFINTIPARVDTEPRQQVVAWLRGIQREQAEARRYDFVPLAQMRGYSDIPGAAPLFDSILVFENYPFDEAAIAAHGVRVLEARDLEPTNYPLTAVVYPGERLAVALDYDPARFDEPTVRRLADQVALALDEIATDPDRRLLDLPAATPEQRRLVLGEWNATARPARDVSLCAPFDSWVRFTPGAPAVTCGDQRLSYAELDARARALAGRLLALGVRPEDRVGVLLDRSVDLVVAVLAVIRAGAAYLPLDARAPLERLRLVLAEAGAGVLLTDTAWRDTAAAVHDGPTLLAGEPGDAPPVPLPEPDPDALAYVEYTSGSTGTPKGVAVRHRDVVALAADQRFAGGAHHRVLLHSPLAFDASTYELWVPLLNGGTVVVAPPGELDVETLRATLAAGAVTGLWLTAGVFRVVAQDAPDALRGVREVWTGGDVVPAAAVRRVLEACPGITVVDGYGPTETTTFATSFAMSAAGGVPDAVPIGAPLDNMRAYVLDGWLRPVPPGAPGELYVAGAGLARGYLGRPGLTAARFVADPFGGAGERMYRTGDVVRWRSDGVVEFVGRADEQVKIRGFRVELGEIEAVLAGHPAVADVAVLARADAGAKRLVAYVVPASGADTPGGDAGLLAAALRERAEAALPDYMVPAAYVELDALPLSRNGKLDRRALPAPEPAGPAAGYAAPMDDTQRVLADIWAATLGVERVGIHDNFFELGGDSIVSIQLVSRARRAGLRLMPGDLFRHQTVAELARAATAAQDLDTPGAEQGEITGEAPLTPIQHWFFDTHGRQPERFTQQVTVELRPGADRDALHRALDALLAQHDALRACYEPTPDGWRQRFAPRAGGIRSEERSDEAGWRRHRGALASGASAEGTAPVDAGGIRSEERSDEADVAFTGGFDLGRGPLLRAAWVDRGPSGAPLLTLTAHHLVVDAVSWQILLDDLDRAYGQAVRGERIDLGPKTTSYRDWATGLAGHVAGGHLAGEADHWAALPAGTPLPTDADGDATVASTAAVTARLEPETTAALLRDAPRAYRMRIDEVLLAALARVLGRWARGPVAFDVEGHGREGILPGVDLSRTVGWFTTIHPVVPDPGAGDWDTTLASVKEQLRAVPRRGIGYGLLRHLAGDPAVPPSPAQVSVNYLGQADGATRPDGELVAAVHEGLSGDAGPADERPYLLDVVARVTGGVLEVEWGYSTGRHHEATVRRLAAATTDALREIAKRCAGPGRRTPSDFPLIAADQAAVDRLSAGRDVVDAYPLTPMQAGMVYHALSQREQGLYLEQATFVLSGVTDLDLLARAWQSVVDRTPVLRTRIVWQGVDTPVQVVDAHVALPVRQLGWTDLAEPQRQSALRQLLDSDRAAGFDLAAGPLLRVALIRLSDTEVRVVWTFHHVLLDGWSVFAVLGDVFAAYAALAAGRDAPEASPHRPPFGDYLRWLAAREPAAAEAYWRGALAGLESATPLPYDRPPAHGHAARSARWREYHLDAQATAGLETLARRHRVTLNAAVQAAWALVLARASGRGEVCFGATVSGRPADLPGADDIVGIFINTLPVRVAVRPGAGLGDWLREIQAAQAEARRYDHVSLAQLAAWADLRGGLFDSLVVFENYPINDETAAAHGLRVSELAAFETTNYPLTVVVSPGERLGVELGADPDLFDESTVERLAGQLLRALAAFLDEPGTVGAVDVLAPDERRRAIESGAGAVRDVPPVPLRELIAAAVDRYAEQPALVWDGGQLTFAELDAHANRLARLLAARGAAPERLVALALPRSVDLVTAQLAVTKAGAAFLPIDPAYPADRIAFMLTDADPVLVLGWGSPDGMVPAERWLALDDDAVRRELAALPAEPVTDAPPHVDHPAYVIYTSGSTGRPKGVVVTHRGLANFSAAEIEHYAVRPGDRVLEFSSPSFDASVLELCMSLPAGAALVVPPPGPLLGNQLAAVLAAHQVTHALIPPAALATVDTAAALPDFGTVIVGGEACSADLVSAWAPGRRLINSYGPTECTVVATWSQPLTADGSAPPIGRPLPNTRVYVLDGALRPVPVGAVGELYVAGVGLARGYLNRPGLTAQRFVADPFATSTARPGERMYRTGDLVRWRADGQLEFRGRVDEQVQIRGFRVEPGEIEAVLAGHPAVAHAAVVARDGGGSHRLVGYVVPAPGADRPTPAQLRAHLARTLPDYLVPSGFAVLDALPLTPNGKLDRRALPEPEAAAPAAEPVAPRTDTEAVLVGIWQEVLGSPLVGVHDDFFDHGGDSLHSLGITARITAAFDVELAPRDVLTARTVAQLAELVELAVLAELERFAAARDL</sequence>
<feature type="domain" description="Carrier" evidence="8">
    <location>
        <begin position="4831"/>
        <end position="4906"/>
    </location>
</feature>
<dbReference type="InterPro" id="IPR006162">
    <property type="entry name" value="Ppantetheine_attach_site"/>
</dbReference>
<evidence type="ECO:0000256" key="5">
    <source>
        <dbReference type="ARBA" id="ARBA00022737"/>
    </source>
</evidence>
<dbReference type="NCBIfam" id="TIGR01733">
    <property type="entry name" value="AA-adenyl-dom"/>
    <property type="match status" value="3"/>
</dbReference>
<dbReference type="Gene3D" id="3.30.559.10">
    <property type="entry name" value="Chloramphenicol acetyltransferase-like domain"/>
    <property type="match status" value="6"/>
</dbReference>
<dbReference type="PROSITE" id="PS00012">
    <property type="entry name" value="PHOSPHOPANTETHEINE"/>
    <property type="match status" value="3"/>
</dbReference>
<dbReference type="PROSITE" id="PS00455">
    <property type="entry name" value="AMP_BINDING"/>
    <property type="match status" value="2"/>
</dbReference>
<name>A0A6V8KPB2_9ACTN</name>
<keyword evidence="3" id="KW-0596">Phosphopantetheine</keyword>
<dbReference type="GO" id="GO:0043041">
    <property type="term" value="P:amino acid activation for nonribosomal peptide biosynthetic process"/>
    <property type="evidence" value="ECO:0007669"/>
    <property type="project" value="TreeGrafter"/>
</dbReference>
<dbReference type="Pfam" id="PF00668">
    <property type="entry name" value="Condensation"/>
    <property type="match status" value="7"/>
</dbReference>
<feature type="region of interest" description="Disordered" evidence="7">
    <location>
        <begin position="3457"/>
        <end position="3507"/>
    </location>
</feature>
<dbReference type="CDD" id="cd19543">
    <property type="entry name" value="DCL_NRPS"/>
    <property type="match status" value="3"/>
</dbReference>
<dbReference type="InterPro" id="IPR009081">
    <property type="entry name" value="PP-bd_ACP"/>
</dbReference>
<dbReference type="Proteomes" id="UP000482800">
    <property type="component" value="Unassembled WGS sequence"/>
</dbReference>
<dbReference type="GO" id="GO:0031177">
    <property type="term" value="F:phosphopantetheine binding"/>
    <property type="evidence" value="ECO:0007669"/>
    <property type="project" value="InterPro"/>
</dbReference>
<keyword evidence="5" id="KW-0677">Repeat</keyword>
<reference evidence="9 10" key="2">
    <citation type="submission" date="2020-03" db="EMBL/GenBank/DDBJ databases">
        <authorList>
            <person name="Ichikawa N."/>
            <person name="Kimura A."/>
            <person name="Kitahashi Y."/>
            <person name="Uohara A."/>
        </authorList>
    </citation>
    <scope>NUCLEOTIDE SEQUENCE [LARGE SCALE GENOMIC DNA]</scope>
    <source>
        <strain evidence="9 10">NBRC 108639</strain>
    </source>
</reference>